<reference evidence="1 2" key="1">
    <citation type="submission" date="2020-07" db="EMBL/GenBank/DDBJ databases">
        <title>Comparative genomics of pyrophilous fungi reveals a link between fire events and developmental genes.</title>
        <authorList>
            <consortium name="DOE Joint Genome Institute"/>
            <person name="Steindorff A.S."/>
            <person name="Carver A."/>
            <person name="Calhoun S."/>
            <person name="Stillman K."/>
            <person name="Liu H."/>
            <person name="Lipzen A."/>
            <person name="Pangilinan J."/>
            <person name="Labutti K."/>
            <person name="Bruns T.D."/>
            <person name="Grigoriev I.V."/>
        </authorList>
    </citation>
    <scope>NUCLEOTIDE SEQUENCE [LARGE SCALE GENOMIC DNA]</scope>
    <source>
        <strain evidence="1 2">CBS 144469</strain>
    </source>
</reference>
<sequence>ALYDLIDFGPAFFTLAIKEGSSERLHLDFHDHPLFLSWVIAFGEWTGANFCCPQLGVNIPLPSGHILGAMTRRILHSGTPV</sequence>
<dbReference type="EMBL" id="JACGCI010000104">
    <property type="protein sequence ID" value="KAF6745587.1"/>
    <property type="molecule type" value="Genomic_DNA"/>
</dbReference>
<proteinExistence type="predicted"/>
<dbReference type="Proteomes" id="UP000521943">
    <property type="component" value="Unassembled WGS sequence"/>
</dbReference>
<feature type="non-terminal residue" evidence="1">
    <location>
        <position position="81"/>
    </location>
</feature>
<dbReference type="OrthoDB" id="3249298at2759"/>
<dbReference type="Gene3D" id="3.60.130.30">
    <property type="match status" value="1"/>
</dbReference>
<comment type="caution">
    <text evidence="1">The sequence shown here is derived from an EMBL/GenBank/DDBJ whole genome shotgun (WGS) entry which is preliminary data.</text>
</comment>
<name>A0A8H6HG78_9AGAR</name>
<protein>
    <submittedName>
        <fullName evidence="1">Uncharacterized protein</fullName>
    </submittedName>
</protein>
<feature type="non-terminal residue" evidence="1">
    <location>
        <position position="1"/>
    </location>
</feature>
<keyword evidence="2" id="KW-1185">Reference proteome</keyword>
<dbReference type="AlphaFoldDB" id="A0A8H6HG78"/>
<evidence type="ECO:0000313" key="2">
    <source>
        <dbReference type="Proteomes" id="UP000521943"/>
    </source>
</evidence>
<gene>
    <name evidence="1" type="ORF">DFP72DRAFT_753558</name>
</gene>
<accession>A0A8H6HG78</accession>
<organism evidence="1 2">
    <name type="scientific">Ephemerocybe angulata</name>
    <dbReference type="NCBI Taxonomy" id="980116"/>
    <lineage>
        <taxon>Eukaryota</taxon>
        <taxon>Fungi</taxon>
        <taxon>Dikarya</taxon>
        <taxon>Basidiomycota</taxon>
        <taxon>Agaricomycotina</taxon>
        <taxon>Agaricomycetes</taxon>
        <taxon>Agaricomycetidae</taxon>
        <taxon>Agaricales</taxon>
        <taxon>Agaricineae</taxon>
        <taxon>Psathyrellaceae</taxon>
        <taxon>Ephemerocybe</taxon>
    </lineage>
</organism>
<evidence type="ECO:0000313" key="1">
    <source>
        <dbReference type="EMBL" id="KAF6745587.1"/>
    </source>
</evidence>